<dbReference type="PANTHER" id="PTHR12629">
    <property type="entry name" value="DIPHOSPHOINOSITOL POLYPHOSPHATE PHOSPHOHYDROLASE"/>
    <property type="match status" value="1"/>
</dbReference>
<reference evidence="6" key="1">
    <citation type="submission" date="2022-12" db="EMBL/GenBank/DDBJ databases">
        <title>Paracoccus onchidii sp. nov., isolated from a marine invertebrate from the South China Sea.</title>
        <authorList>
            <person name="Xu S."/>
            <person name="Liu Z."/>
            <person name="Xu Y."/>
        </authorList>
    </citation>
    <scope>NUCLEOTIDE SEQUENCE</scope>
    <source>
        <strain evidence="6">Z330</strain>
    </source>
</reference>
<comment type="cofactor">
    <cofactor evidence="1">
        <name>Mg(2+)</name>
        <dbReference type="ChEBI" id="CHEBI:18420"/>
    </cofactor>
</comment>
<keyword evidence="7" id="KW-1185">Reference proteome</keyword>
<gene>
    <name evidence="6" type="ORF">PAF17_06285</name>
</gene>
<dbReference type="PROSITE" id="PS51462">
    <property type="entry name" value="NUDIX"/>
    <property type="match status" value="1"/>
</dbReference>
<comment type="caution">
    <text evidence="6">The sequence shown here is derived from an EMBL/GenBank/DDBJ whole genome shotgun (WGS) entry which is preliminary data.</text>
</comment>
<evidence type="ECO:0000256" key="2">
    <source>
        <dbReference type="ARBA" id="ARBA00022723"/>
    </source>
</evidence>
<keyword evidence="2" id="KW-0479">Metal-binding</keyword>
<organism evidence="6 7">
    <name type="scientific">Paracoccus onchidii</name>
    <dbReference type="NCBI Taxonomy" id="3017813"/>
    <lineage>
        <taxon>Bacteria</taxon>
        <taxon>Pseudomonadati</taxon>
        <taxon>Pseudomonadota</taxon>
        <taxon>Alphaproteobacteria</taxon>
        <taxon>Rhodobacterales</taxon>
        <taxon>Paracoccaceae</taxon>
        <taxon>Paracoccus</taxon>
    </lineage>
</organism>
<dbReference type="InterPro" id="IPR047198">
    <property type="entry name" value="DDP-like_NUDIX"/>
</dbReference>
<dbReference type="PANTHER" id="PTHR12629:SF0">
    <property type="entry name" value="DIPHOSPHOINOSITOL-POLYPHOSPHATE DIPHOSPHATASE"/>
    <property type="match status" value="1"/>
</dbReference>
<evidence type="ECO:0000256" key="1">
    <source>
        <dbReference type="ARBA" id="ARBA00001946"/>
    </source>
</evidence>
<dbReference type="EMBL" id="JAQBIE010000007">
    <property type="protein sequence ID" value="MDB6177113.1"/>
    <property type="molecule type" value="Genomic_DNA"/>
</dbReference>
<dbReference type="Gene3D" id="3.90.79.10">
    <property type="entry name" value="Nucleoside Triphosphate Pyrophosphohydrolase"/>
    <property type="match status" value="1"/>
</dbReference>
<dbReference type="Proteomes" id="UP001165641">
    <property type="component" value="Unassembled WGS sequence"/>
</dbReference>
<keyword evidence="4" id="KW-0460">Magnesium</keyword>
<protein>
    <submittedName>
        <fullName evidence="6">NUDIX hydrolase</fullName>
    </submittedName>
</protein>
<sequence>MQVAAVCLDGKTGKVLLISSRGTGRWVVPKGWPMEGRTLHGAAAQEAWEEAGIKGHIGNVELGRYRYDKDQDSGFAFPVEVRVFLLEVEKVADSYPEVQERTREWFQPLQAAELVDEEGLRDILRNLADLPNGAGASVPCGDNRTKGD</sequence>
<evidence type="ECO:0000259" key="5">
    <source>
        <dbReference type="PROSITE" id="PS51462"/>
    </source>
</evidence>
<dbReference type="CDD" id="cd04666">
    <property type="entry name" value="NUDIX_DIPP2_like_Nudt4"/>
    <property type="match status" value="1"/>
</dbReference>
<evidence type="ECO:0000256" key="3">
    <source>
        <dbReference type="ARBA" id="ARBA00022801"/>
    </source>
</evidence>
<dbReference type="RefSeq" id="WP_271888240.1">
    <property type="nucleotide sequence ID" value="NZ_JAQBIE010000007.1"/>
</dbReference>
<evidence type="ECO:0000256" key="4">
    <source>
        <dbReference type="ARBA" id="ARBA00022842"/>
    </source>
</evidence>
<dbReference type="GO" id="GO:0016787">
    <property type="term" value="F:hydrolase activity"/>
    <property type="evidence" value="ECO:0007669"/>
    <property type="project" value="UniProtKB-KW"/>
</dbReference>
<accession>A0ABT4ZDQ9</accession>
<name>A0ABT4ZDQ9_9RHOB</name>
<dbReference type="Pfam" id="PF00293">
    <property type="entry name" value="NUDIX"/>
    <property type="match status" value="1"/>
</dbReference>
<dbReference type="InterPro" id="IPR000086">
    <property type="entry name" value="NUDIX_hydrolase_dom"/>
</dbReference>
<feature type="domain" description="Nudix hydrolase" evidence="5">
    <location>
        <begin position="1"/>
        <end position="128"/>
    </location>
</feature>
<keyword evidence="3 6" id="KW-0378">Hydrolase</keyword>
<evidence type="ECO:0000313" key="7">
    <source>
        <dbReference type="Proteomes" id="UP001165641"/>
    </source>
</evidence>
<dbReference type="InterPro" id="IPR015797">
    <property type="entry name" value="NUDIX_hydrolase-like_dom_sf"/>
</dbReference>
<proteinExistence type="predicted"/>
<evidence type="ECO:0000313" key="6">
    <source>
        <dbReference type="EMBL" id="MDB6177113.1"/>
    </source>
</evidence>
<dbReference type="SUPFAM" id="SSF55811">
    <property type="entry name" value="Nudix"/>
    <property type="match status" value="1"/>
</dbReference>